<dbReference type="RefSeq" id="WP_147282487.1">
    <property type="nucleotide sequence ID" value="NZ_QQBB01000016.1"/>
</dbReference>
<comment type="caution">
    <text evidence="1">The sequence shown here is derived from an EMBL/GenBank/DDBJ whole genome shotgun (WGS) entry which is preliminary data.</text>
</comment>
<dbReference type="Gene3D" id="3.10.129.10">
    <property type="entry name" value="Hotdog Thioesterase"/>
    <property type="match status" value="1"/>
</dbReference>
<protein>
    <submittedName>
        <fullName evidence="1">Uncharacterized protein</fullName>
    </submittedName>
</protein>
<proteinExistence type="predicted"/>
<organism evidence="1 2">
    <name type="scientific">Microvirga subterranea</name>
    <dbReference type="NCBI Taxonomy" id="186651"/>
    <lineage>
        <taxon>Bacteria</taxon>
        <taxon>Pseudomonadati</taxon>
        <taxon>Pseudomonadota</taxon>
        <taxon>Alphaproteobacteria</taxon>
        <taxon>Hyphomicrobiales</taxon>
        <taxon>Methylobacteriaceae</taxon>
        <taxon>Microvirga</taxon>
    </lineage>
</organism>
<reference evidence="1 2" key="1">
    <citation type="submission" date="2018-07" db="EMBL/GenBank/DDBJ databases">
        <title>Genomic Encyclopedia of Type Strains, Phase IV (KMG-IV): sequencing the most valuable type-strain genomes for metagenomic binning, comparative biology and taxonomic classification.</title>
        <authorList>
            <person name="Goeker M."/>
        </authorList>
    </citation>
    <scope>NUCLEOTIDE SEQUENCE [LARGE SCALE GENOMIC DNA]</scope>
    <source>
        <strain evidence="1 2">DSM 14364</strain>
    </source>
</reference>
<dbReference type="AlphaFoldDB" id="A0A370H727"/>
<name>A0A370H727_9HYPH</name>
<dbReference type="Proteomes" id="UP000254925">
    <property type="component" value="Unassembled WGS sequence"/>
</dbReference>
<accession>A0A370H727</accession>
<evidence type="ECO:0000313" key="2">
    <source>
        <dbReference type="Proteomes" id="UP000254925"/>
    </source>
</evidence>
<evidence type="ECO:0000313" key="1">
    <source>
        <dbReference type="EMBL" id="RDI52278.1"/>
    </source>
</evidence>
<dbReference type="OrthoDB" id="3477511at2"/>
<dbReference type="EMBL" id="QQBB01000016">
    <property type="protein sequence ID" value="RDI52278.1"/>
    <property type="molecule type" value="Genomic_DNA"/>
</dbReference>
<sequence>MDAIQIGELIDARTEIIRQTRDLIFMEGDLVGGSRMVANAASMLCNILLLAIHSPLATN</sequence>
<keyword evidence="2" id="KW-1185">Reference proteome</keyword>
<gene>
    <name evidence="1" type="ORF">DES45_11642</name>
</gene>